<keyword evidence="1" id="KW-0053">Apoptosis</keyword>
<evidence type="ECO:0000313" key="6">
    <source>
        <dbReference type="EMBL" id="KUJ21390.1"/>
    </source>
</evidence>
<evidence type="ECO:0000256" key="2">
    <source>
        <dbReference type="ARBA" id="ARBA00022807"/>
    </source>
</evidence>
<dbReference type="GO" id="GO:0006915">
    <property type="term" value="P:apoptotic process"/>
    <property type="evidence" value="ECO:0007669"/>
    <property type="project" value="UniProtKB-KW"/>
</dbReference>
<dbReference type="KEGG" id="psco:LY89DRAFT_432694"/>
<accession>A0A194XMB4</accession>
<evidence type="ECO:0000256" key="1">
    <source>
        <dbReference type="ARBA" id="ARBA00022703"/>
    </source>
</evidence>
<keyword evidence="2" id="KW-0645">Protease</keyword>
<dbReference type="OrthoDB" id="4760831at2759"/>
<dbReference type="AlphaFoldDB" id="A0A194XMB4"/>
<dbReference type="GeneID" id="28817211"/>
<dbReference type="InterPro" id="IPR029030">
    <property type="entry name" value="Caspase-like_dom_sf"/>
</dbReference>
<evidence type="ECO:0000256" key="4">
    <source>
        <dbReference type="SAM" id="MobiDB-lite"/>
    </source>
</evidence>
<evidence type="ECO:0000313" key="7">
    <source>
        <dbReference type="Proteomes" id="UP000070700"/>
    </source>
</evidence>
<dbReference type="EMBL" id="KQ947408">
    <property type="protein sequence ID" value="KUJ21390.1"/>
    <property type="molecule type" value="Genomic_DNA"/>
</dbReference>
<keyword evidence="3" id="KW-0865">Zymogen</keyword>
<dbReference type="InterPro" id="IPR011600">
    <property type="entry name" value="Pept_C14_caspase"/>
</dbReference>
<organism evidence="6 7">
    <name type="scientific">Mollisia scopiformis</name>
    <name type="common">Conifer needle endophyte fungus</name>
    <name type="synonym">Phialocephala scopiformis</name>
    <dbReference type="NCBI Taxonomy" id="149040"/>
    <lineage>
        <taxon>Eukaryota</taxon>
        <taxon>Fungi</taxon>
        <taxon>Dikarya</taxon>
        <taxon>Ascomycota</taxon>
        <taxon>Pezizomycotina</taxon>
        <taxon>Leotiomycetes</taxon>
        <taxon>Helotiales</taxon>
        <taxon>Mollisiaceae</taxon>
        <taxon>Mollisia</taxon>
    </lineage>
</organism>
<dbReference type="InParanoid" id="A0A194XMB4"/>
<sequence length="282" mass="31598">MENEQFVTLSAGGMQPPSSPNPEPISFDSSSEPDSSEDCSSLPATESPNSDDSSLFDDQSAASGIFPNKGQSRYHSVRVLLLRWEEDSLGVQYELDDLAKTLDGYGFDTETWLIPTIKSHRALMHKALQVVDDYGESDTLFIVYYAGHGRMNTSRQAEWTCSVDNKPISLQWHAIQTLFEQADSDVLLLLDCCAAASGVLTGSDNTNVTETIAACGFETWAPQPGRHSFTNTLIAVLEEWQERPAFTAAMLHCEILNRLRHEKPERYRATKKFEYRNHQSMY</sequence>
<dbReference type="RefSeq" id="XP_018075745.1">
    <property type="nucleotide sequence ID" value="XM_018207485.1"/>
</dbReference>
<evidence type="ECO:0000259" key="5">
    <source>
        <dbReference type="Pfam" id="PF00656"/>
    </source>
</evidence>
<name>A0A194XMB4_MOLSC</name>
<feature type="compositionally biased region" description="Low complexity" evidence="4">
    <location>
        <begin position="24"/>
        <end position="41"/>
    </location>
</feature>
<keyword evidence="2" id="KW-0378">Hydrolase</keyword>
<protein>
    <recommendedName>
        <fullName evidence="5">Peptidase C14 caspase domain-containing protein</fullName>
    </recommendedName>
</protein>
<dbReference type="Pfam" id="PF00656">
    <property type="entry name" value="Peptidase_C14"/>
    <property type="match status" value="1"/>
</dbReference>
<feature type="compositionally biased region" description="Polar residues" evidence="4">
    <location>
        <begin position="42"/>
        <end position="62"/>
    </location>
</feature>
<dbReference type="Gene3D" id="3.40.50.1460">
    <property type="match status" value="1"/>
</dbReference>
<feature type="domain" description="Peptidase C14 caspase" evidence="5">
    <location>
        <begin position="94"/>
        <end position="209"/>
    </location>
</feature>
<dbReference type="Proteomes" id="UP000070700">
    <property type="component" value="Unassembled WGS sequence"/>
</dbReference>
<proteinExistence type="predicted"/>
<feature type="region of interest" description="Disordered" evidence="4">
    <location>
        <begin position="1"/>
        <end position="64"/>
    </location>
</feature>
<dbReference type="SUPFAM" id="SSF52129">
    <property type="entry name" value="Caspase-like"/>
    <property type="match status" value="1"/>
</dbReference>
<dbReference type="GO" id="GO:0004197">
    <property type="term" value="F:cysteine-type endopeptidase activity"/>
    <property type="evidence" value="ECO:0007669"/>
    <property type="project" value="InterPro"/>
</dbReference>
<gene>
    <name evidence="6" type="ORF">LY89DRAFT_432694</name>
</gene>
<reference evidence="6 7" key="1">
    <citation type="submission" date="2015-10" db="EMBL/GenBank/DDBJ databases">
        <title>Full genome of DAOMC 229536 Phialocephala scopiformis, a fungal endophyte of spruce producing the potent anti-insectan compound rugulosin.</title>
        <authorList>
            <consortium name="DOE Joint Genome Institute"/>
            <person name="Walker A.K."/>
            <person name="Frasz S.L."/>
            <person name="Seifert K.A."/>
            <person name="Miller J.D."/>
            <person name="Mondo S.J."/>
            <person name="Labutti K."/>
            <person name="Lipzen A."/>
            <person name="Dockter R."/>
            <person name="Kennedy M."/>
            <person name="Grigoriev I.V."/>
            <person name="Spatafora J.W."/>
        </authorList>
    </citation>
    <scope>NUCLEOTIDE SEQUENCE [LARGE SCALE GENOMIC DNA]</scope>
    <source>
        <strain evidence="6 7">CBS 120377</strain>
    </source>
</reference>
<evidence type="ECO:0000256" key="3">
    <source>
        <dbReference type="ARBA" id="ARBA00023145"/>
    </source>
</evidence>
<keyword evidence="7" id="KW-1185">Reference proteome</keyword>
<dbReference type="GO" id="GO:0006508">
    <property type="term" value="P:proteolysis"/>
    <property type="evidence" value="ECO:0007669"/>
    <property type="project" value="InterPro"/>
</dbReference>
<keyword evidence="2" id="KW-0788">Thiol protease</keyword>